<organism evidence="2 3">
    <name type="scientific">Enhygromyxa salina</name>
    <dbReference type="NCBI Taxonomy" id="215803"/>
    <lineage>
        <taxon>Bacteria</taxon>
        <taxon>Pseudomonadati</taxon>
        <taxon>Myxococcota</taxon>
        <taxon>Polyangia</taxon>
        <taxon>Nannocystales</taxon>
        <taxon>Nannocystaceae</taxon>
        <taxon>Enhygromyxa</taxon>
    </lineage>
</organism>
<evidence type="ECO:0000313" key="3">
    <source>
        <dbReference type="Proteomes" id="UP000237968"/>
    </source>
</evidence>
<keyword evidence="1" id="KW-0472">Membrane</keyword>
<name>A0A2S9XG67_9BACT</name>
<sequence length="354" mass="39009">MLLVSGEFDDQVGDLDNPPVLYDGPVDTLGLATFHGVLSSDVIRFEVRLPGTSEATSGPKRRLRFVSHAGTVRVDASTDLARPGDSILITVEALSGRKPAFVDVHGPDGAWFDTITPPLHVPQDREWTVPDRFADASGFIQFEAYQSTLRPEDSSAIARVQLAPAGVEHVDSLAPLIERQREQLSLPRIDRQFEIGRERAYLSHVEAQHQAKALDEAEIGRARAFLIGSLEAVVHGPPQSLNTRAREDQTLATFKRDWTIGIRWFLLGGGGLFILVMSLLVWRNQRQLEARTTDALGLVSGNPSVLDDEAFADQSLAIMRSRRQILARGVFSIALMVAALILTVAMLESLVWEY</sequence>
<evidence type="ECO:0000256" key="1">
    <source>
        <dbReference type="SAM" id="Phobius"/>
    </source>
</evidence>
<gene>
    <name evidence="2" type="ORF">ENSA5_52380</name>
</gene>
<keyword evidence="3" id="KW-1185">Reference proteome</keyword>
<evidence type="ECO:0000313" key="2">
    <source>
        <dbReference type="EMBL" id="PRP91856.1"/>
    </source>
</evidence>
<dbReference type="EMBL" id="PVNK01000230">
    <property type="protein sequence ID" value="PRP91856.1"/>
    <property type="molecule type" value="Genomic_DNA"/>
</dbReference>
<feature type="transmembrane region" description="Helical" evidence="1">
    <location>
        <begin position="264"/>
        <end position="282"/>
    </location>
</feature>
<dbReference type="Proteomes" id="UP000237968">
    <property type="component" value="Unassembled WGS sequence"/>
</dbReference>
<dbReference type="AlphaFoldDB" id="A0A2S9XG67"/>
<keyword evidence="1" id="KW-1133">Transmembrane helix</keyword>
<accession>A0A2S9XG67</accession>
<proteinExistence type="predicted"/>
<keyword evidence="1" id="KW-0812">Transmembrane</keyword>
<feature type="transmembrane region" description="Helical" evidence="1">
    <location>
        <begin position="325"/>
        <end position="347"/>
    </location>
</feature>
<comment type="caution">
    <text evidence="2">The sequence shown here is derived from an EMBL/GenBank/DDBJ whole genome shotgun (WGS) entry which is preliminary data.</text>
</comment>
<protein>
    <submittedName>
        <fullName evidence="2">Uncharacterized protein</fullName>
    </submittedName>
</protein>
<reference evidence="2 3" key="1">
    <citation type="submission" date="2018-03" db="EMBL/GenBank/DDBJ databases">
        <title>Draft Genome Sequences of the Obligatory Marine Myxobacteria Enhygromyxa salina SWB005.</title>
        <authorList>
            <person name="Poehlein A."/>
            <person name="Moghaddam J.A."/>
            <person name="Harms H."/>
            <person name="Alanjari M."/>
            <person name="Koenig G.M."/>
            <person name="Daniel R."/>
            <person name="Schaeberle T.F."/>
        </authorList>
    </citation>
    <scope>NUCLEOTIDE SEQUENCE [LARGE SCALE GENOMIC DNA]</scope>
    <source>
        <strain evidence="2 3">SWB005</strain>
    </source>
</reference>